<dbReference type="WBParaSite" id="JU765_v2.g15360.t1">
    <property type="protein sequence ID" value="JU765_v2.g15360.t1"/>
    <property type="gene ID" value="JU765_v2.g15360"/>
</dbReference>
<dbReference type="Proteomes" id="UP000887576">
    <property type="component" value="Unplaced"/>
</dbReference>
<proteinExistence type="predicted"/>
<name>A0AC34QCY0_9BILA</name>
<reference evidence="2" key="1">
    <citation type="submission" date="2022-11" db="UniProtKB">
        <authorList>
            <consortium name="WormBaseParasite"/>
        </authorList>
    </citation>
    <scope>IDENTIFICATION</scope>
</reference>
<accession>A0AC34QCY0</accession>
<organism evidence="1 2">
    <name type="scientific">Panagrolaimus sp. JU765</name>
    <dbReference type="NCBI Taxonomy" id="591449"/>
    <lineage>
        <taxon>Eukaryota</taxon>
        <taxon>Metazoa</taxon>
        <taxon>Ecdysozoa</taxon>
        <taxon>Nematoda</taxon>
        <taxon>Chromadorea</taxon>
        <taxon>Rhabditida</taxon>
        <taxon>Tylenchina</taxon>
        <taxon>Panagrolaimomorpha</taxon>
        <taxon>Panagrolaimoidea</taxon>
        <taxon>Panagrolaimidae</taxon>
        <taxon>Panagrolaimus</taxon>
    </lineage>
</organism>
<evidence type="ECO:0000313" key="2">
    <source>
        <dbReference type="WBParaSite" id="JU765_v2.g15360.t1"/>
    </source>
</evidence>
<protein>
    <submittedName>
        <fullName evidence="2">Uncharacterized protein</fullName>
    </submittedName>
</protein>
<sequence>MASPGNPRHALKPPTGPPSSYQNQTFASTRCRCCPYGFHIDLDFVKFAENVTSGTDYVQKWNTDPRKPKKKPLAKSAQSYAPRQVYRGAHSFDAADEWLNPDSTMESVMSYSTIGGYQTEDEQSLHELAGYSNGGYLGKNRSDSQVARLISELNGLENSRKPPIPPPISSSTPYPGVSSGYTGWNSGNSAEIQDIFSRGTNSSVSQSQTRELSKSAISAPTSPIPTKSYHLSVAQAAVRKSSQPSTPVSVEPSPPRRYIDSARPRVLSPEPGNREGNLPMTMLRTSNLHSRTYFNPNNSSPGTTTGKMPYRNRMASSLTNGLDFDSFASVRRQRTSEDGQRARAFSPPNARDFKLDGYTSDAEYQSMRFEMSLPVNSSEYFPPSEVQARNGVHQRMFVPTEPPVIYENRGSQTKLIKTKDGSTNSEVAEFSTRESQTQNDVTAVWTDTEDLVSEEQLELQNVKQLLAELEAKRPTMEEISVEFQFAMGHEPEYHPDEEPVRWQKKAELVDVGTDATRIALFSMSTNTEPVRTAEKACMPMPPPVKPKTAEKGSLTESEAKEMDSKDTQTIESKPEMKEVGVEVDLVETDSKEVQTDDTWVEVEIQKRLAAEKAERKSVDKDTETEEDSGEFIMTICSKCEQTSVSDGHEHYQKINVVEETEADPPSQSDSLGDQESGFSNCSTDLEEFERLEKALQEEEEKEEDDPNVPPEPLVRYPMPPDPDYSDHDSISLDTVSINTMIMVEPMKDKKDEPIVKTIDPSKIEALRKLLTEPRQHFSRDSGSYRSVKMPKSRTTEDLDYIASKHPEEKDAAEPSMPSDGSQTALTEVVMLKKMISMPPSPIPEPVPAKIPRPKVSKYSLPVEQAATPDEEEEAADKLTPLRSELKSLADWGYAGGPHRIAEYRRYAAQQNQAHQNHEDEIEGEVQNSEASSDSDATYDLSEDEENDAEFELTEPLKDALTTLDSYLRDADSIATQAVEWANKYVQHEWFKMATKKRANAKWVENFLDCLDKSFSVPLMQLIVNFTDNNGNTALHYAVSHENYDLVSVLLDSKVCEVDKMNTAGYSSLMLASLCEIQDETQSTIIQRLFEIGDVNAKALKHGQTALQLASSHGRLRTCQLLLDCGADVNIQDVDGSTALMCSSEHGHKEVVKMLLKCPNIDASLTDCDNQTALSIAIQGNHKAIAVLIYAHLNFTRYQSSSDHSTI</sequence>
<evidence type="ECO:0000313" key="1">
    <source>
        <dbReference type="Proteomes" id="UP000887576"/>
    </source>
</evidence>